<dbReference type="NCBIfam" id="NF002490">
    <property type="entry name" value="PRK01777.1"/>
    <property type="match status" value="1"/>
</dbReference>
<organism evidence="4 5">
    <name type="scientific">Dokdonella fugitiva</name>
    <dbReference type="NCBI Taxonomy" id="328517"/>
    <lineage>
        <taxon>Bacteria</taxon>
        <taxon>Pseudomonadati</taxon>
        <taxon>Pseudomonadota</taxon>
        <taxon>Gammaproteobacteria</taxon>
        <taxon>Lysobacterales</taxon>
        <taxon>Rhodanobacteraceae</taxon>
        <taxon>Dokdonella</taxon>
    </lineage>
</organism>
<gene>
    <name evidence="4" type="ORF">FHW12_000086</name>
</gene>
<dbReference type="InterPro" id="IPR016155">
    <property type="entry name" value="Mopterin_synth/thiamin_S_b"/>
</dbReference>
<dbReference type="PANTHER" id="PTHR37483">
    <property type="entry name" value="UPF0125 PROTEIN RATB"/>
    <property type="match status" value="1"/>
</dbReference>
<dbReference type="HAMAP" id="MF_00460">
    <property type="entry name" value="UPF0125_RnfH"/>
    <property type="match status" value="1"/>
</dbReference>
<evidence type="ECO:0000256" key="1">
    <source>
        <dbReference type="ARBA" id="ARBA00010645"/>
    </source>
</evidence>
<comment type="caution">
    <text evidence="4">The sequence shown here is derived from an EMBL/GenBank/DDBJ whole genome shotgun (WGS) entry which is preliminary data.</text>
</comment>
<dbReference type="SUPFAM" id="SSF54285">
    <property type="entry name" value="MoaD/ThiS"/>
    <property type="match status" value="1"/>
</dbReference>
<dbReference type="InterPro" id="IPR037021">
    <property type="entry name" value="RnfH_sf"/>
</dbReference>
<comment type="similarity">
    <text evidence="1 2">Belongs to the UPF0125 (RnfH) family.</text>
</comment>
<evidence type="ECO:0000256" key="3">
    <source>
        <dbReference type="SAM" id="MobiDB-lite"/>
    </source>
</evidence>
<sequence length="98" mass="10765">MPEPRIAVEVAYAEPSRQFLRRIELDAGATVAEAIVASGVAAACAIDPALLASGIWSKPASRTTVLRDGDRVELYRPLKADPKESRRRRAERARPARR</sequence>
<dbReference type="Proteomes" id="UP000550401">
    <property type="component" value="Unassembled WGS sequence"/>
</dbReference>
<accession>A0A839EQ87</accession>
<dbReference type="AlphaFoldDB" id="A0A839EQ87"/>
<evidence type="ECO:0000256" key="2">
    <source>
        <dbReference type="HAMAP-Rule" id="MF_00460"/>
    </source>
</evidence>
<dbReference type="Gene3D" id="3.10.20.280">
    <property type="entry name" value="RnfH-like"/>
    <property type="match status" value="1"/>
</dbReference>
<dbReference type="RefSeq" id="WP_182529020.1">
    <property type="nucleotide sequence ID" value="NZ_JACGXL010000001.1"/>
</dbReference>
<dbReference type="InterPro" id="IPR005346">
    <property type="entry name" value="RnfH"/>
</dbReference>
<proteinExistence type="inferred from homology"/>
<feature type="compositionally biased region" description="Basic residues" evidence="3">
    <location>
        <begin position="85"/>
        <end position="98"/>
    </location>
</feature>
<protein>
    <recommendedName>
        <fullName evidence="2">UPF0125 protein FHW12_000086</fullName>
    </recommendedName>
</protein>
<dbReference type="PANTHER" id="PTHR37483:SF1">
    <property type="entry name" value="UPF0125 PROTEIN RATB"/>
    <property type="match status" value="1"/>
</dbReference>
<evidence type="ECO:0000313" key="4">
    <source>
        <dbReference type="EMBL" id="MBA8885895.1"/>
    </source>
</evidence>
<keyword evidence="5" id="KW-1185">Reference proteome</keyword>
<evidence type="ECO:0000313" key="5">
    <source>
        <dbReference type="Proteomes" id="UP000550401"/>
    </source>
</evidence>
<feature type="region of interest" description="Disordered" evidence="3">
    <location>
        <begin position="77"/>
        <end position="98"/>
    </location>
</feature>
<dbReference type="Pfam" id="PF03658">
    <property type="entry name" value="Ub-RnfH"/>
    <property type="match status" value="1"/>
</dbReference>
<reference evidence="4 5" key="1">
    <citation type="submission" date="2020-07" db="EMBL/GenBank/DDBJ databases">
        <title>Genomic Encyclopedia of Type Strains, Phase IV (KMG-V): Genome sequencing to study the core and pangenomes of soil and plant-associated prokaryotes.</title>
        <authorList>
            <person name="Whitman W."/>
        </authorList>
    </citation>
    <scope>NUCLEOTIDE SEQUENCE [LARGE SCALE GENOMIC DNA]</scope>
    <source>
        <strain evidence="4 5">RH2WT43</strain>
    </source>
</reference>
<dbReference type="EMBL" id="JACGXL010000001">
    <property type="protein sequence ID" value="MBA8885895.1"/>
    <property type="molecule type" value="Genomic_DNA"/>
</dbReference>
<name>A0A839EQ87_9GAMM</name>